<dbReference type="GO" id="GO:0000160">
    <property type="term" value="P:phosphorelay signal transduction system"/>
    <property type="evidence" value="ECO:0007669"/>
    <property type="project" value="InterPro"/>
</dbReference>
<dbReference type="CDD" id="cd17535">
    <property type="entry name" value="REC_NarL-like"/>
    <property type="match status" value="1"/>
</dbReference>
<dbReference type="EMBL" id="BJHY01000001">
    <property type="protein sequence ID" value="GDY74001.1"/>
    <property type="molecule type" value="Genomic_DNA"/>
</dbReference>
<dbReference type="STRING" id="33903.AQJ43_33515"/>
<evidence type="ECO:0000313" key="9">
    <source>
        <dbReference type="EMBL" id="GDY74001.1"/>
    </source>
</evidence>
<dbReference type="SMART" id="SM00421">
    <property type="entry name" value="HTH_LUXR"/>
    <property type="match status" value="1"/>
</dbReference>
<dbReference type="PRINTS" id="PR00038">
    <property type="entry name" value="HTHLUXR"/>
</dbReference>
<feature type="domain" description="Response regulatory" evidence="7">
    <location>
        <begin position="12"/>
        <end position="130"/>
    </location>
</feature>
<dbReference type="PANTHER" id="PTHR43214">
    <property type="entry name" value="TWO-COMPONENT RESPONSE REGULATOR"/>
    <property type="match status" value="1"/>
</dbReference>
<dbReference type="RefSeq" id="WP_037645460.1">
    <property type="nucleotide sequence ID" value="NZ_BAABTN010000106.1"/>
</dbReference>
<gene>
    <name evidence="8" type="ORF">SAV14893_051720</name>
    <name evidence="9" type="ORF">SAV31267_034860</name>
</gene>
<keyword evidence="3 9" id="KW-0238">DNA-binding</keyword>
<dbReference type="EMBL" id="BJHX01000001">
    <property type="protein sequence ID" value="GDY65779.1"/>
    <property type="molecule type" value="Genomic_DNA"/>
</dbReference>
<feature type="domain" description="HTH luxR-type" evidence="6">
    <location>
        <begin position="158"/>
        <end position="223"/>
    </location>
</feature>
<dbReference type="PROSITE" id="PS50110">
    <property type="entry name" value="RESPONSE_REGULATORY"/>
    <property type="match status" value="1"/>
</dbReference>
<dbReference type="Proteomes" id="UP000302139">
    <property type="component" value="Unassembled WGS sequence"/>
</dbReference>
<dbReference type="Gene3D" id="3.40.50.2300">
    <property type="match status" value="1"/>
</dbReference>
<evidence type="ECO:0000256" key="3">
    <source>
        <dbReference type="ARBA" id="ARBA00023125"/>
    </source>
</evidence>
<organism evidence="9 10">
    <name type="scientific">Streptomyces avermitilis</name>
    <dbReference type="NCBI Taxonomy" id="33903"/>
    <lineage>
        <taxon>Bacteria</taxon>
        <taxon>Bacillati</taxon>
        <taxon>Actinomycetota</taxon>
        <taxon>Actinomycetes</taxon>
        <taxon>Kitasatosporales</taxon>
        <taxon>Streptomycetaceae</taxon>
        <taxon>Streptomyces</taxon>
    </lineage>
</organism>
<evidence type="ECO:0000313" key="8">
    <source>
        <dbReference type="EMBL" id="GDY65779.1"/>
    </source>
</evidence>
<dbReference type="Pfam" id="PF00072">
    <property type="entry name" value="Response_reg"/>
    <property type="match status" value="1"/>
</dbReference>
<reference evidence="9 10" key="1">
    <citation type="submission" date="2019-04" db="EMBL/GenBank/DDBJ databases">
        <title>Draft genome sequences of Streptomyces avermitilis ATCC 31267.</title>
        <authorList>
            <person name="Komaki H."/>
            <person name="Tamura T."/>
            <person name="Hosoyama A."/>
        </authorList>
    </citation>
    <scope>NUCLEOTIDE SEQUENCE [LARGE SCALE GENOMIC DNA]</scope>
    <source>
        <strain evidence="9 10">ATCC 31267</strain>
    </source>
</reference>
<dbReference type="InterPro" id="IPR058245">
    <property type="entry name" value="NreC/VraR/RcsB-like_REC"/>
</dbReference>
<dbReference type="InterPro" id="IPR016032">
    <property type="entry name" value="Sig_transdc_resp-reg_C-effctor"/>
</dbReference>
<dbReference type="GO" id="GO:0006355">
    <property type="term" value="P:regulation of DNA-templated transcription"/>
    <property type="evidence" value="ECO:0007669"/>
    <property type="project" value="InterPro"/>
</dbReference>
<evidence type="ECO:0000313" key="11">
    <source>
        <dbReference type="Proteomes" id="UP000302139"/>
    </source>
</evidence>
<evidence type="ECO:0000313" key="10">
    <source>
        <dbReference type="Proteomes" id="UP000299211"/>
    </source>
</evidence>
<dbReference type="InterPro" id="IPR001789">
    <property type="entry name" value="Sig_transdc_resp-reg_receiver"/>
</dbReference>
<name>A0A4D4MPH4_STRAX</name>
<reference evidence="8 11" key="2">
    <citation type="submission" date="2019-04" db="EMBL/GenBank/DDBJ databases">
        <title>Draft genome sequences of Streptomyces avermitilis NBRC 14893.</title>
        <authorList>
            <person name="Komaki H."/>
            <person name="Tamura T."/>
            <person name="Hosoyama A."/>
        </authorList>
    </citation>
    <scope>NUCLEOTIDE SEQUENCE [LARGE SCALE GENOMIC DNA]</scope>
    <source>
        <strain evidence="8 11">NBRC 14893</strain>
    </source>
</reference>
<accession>A0A4D4MPH4</accession>
<dbReference type="GeneID" id="41542694"/>
<comment type="caution">
    <text evidence="9">The sequence shown here is derived from an EMBL/GenBank/DDBJ whole genome shotgun (WGS) entry which is preliminary data.</text>
</comment>
<dbReference type="PANTHER" id="PTHR43214:SF24">
    <property type="entry name" value="TRANSCRIPTIONAL REGULATORY PROTEIN NARL-RELATED"/>
    <property type="match status" value="1"/>
</dbReference>
<evidence type="ECO:0000256" key="2">
    <source>
        <dbReference type="ARBA" id="ARBA00023015"/>
    </source>
</evidence>
<evidence type="ECO:0000256" key="5">
    <source>
        <dbReference type="PROSITE-ProRule" id="PRU00169"/>
    </source>
</evidence>
<evidence type="ECO:0000256" key="4">
    <source>
        <dbReference type="ARBA" id="ARBA00023163"/>
    </source>
</evidence>
<dbReference type="AlphaFoldDB" id="A0A4D4MPH4"/>
<dbReference type="InterPro" id="IPR011006">
    <property type="entry name" value="CheY-like_superfamily"/>
</dbReference>
<evidence type="ECO:0000259" key="7">
    <source>
        <dbReference type="PROSITE" id="PS50110"/>
    </source>
</evidence>
<feature type="modified residue" description="4-aspartylphosphate" evidence="5">
    <location>
        <position position="63"/>
    </location>
</feature>
<keyword evidence="4" id="KW-0804">Transcription</keyword>
<dbReference type="CDD" id="cd06170">
    <property type="entry name" value="LuxR_C_like"/>
    <property type="match status" value="1"/>
</dbReference>
<dbReference type="InterPro" id="IPR000792">
    <property type="entry name" value="Tscrpt_reg_LuxR_C"/>
</dbReference>
<proteinExistence type="predicted"/>
<evidence type="ECO:0000256" key="1">
    <source>
        <dbReference type="ARBA" id="ARBA00022553"/>
    </source>
</evidence>
<dbReference type="SUPFAM" id="SSF52172">
    <property type="entry name" value="CheY-like"/>
    <property type="match status" value="1"/>
</dbReference>
<dbReference type="Pfam" id="PF00196">
    <property type="entry name" value="GerE"/>
    <property type="match status" value="1"/>
</dbReference>
<dbReference type="GO" id="GO:0003677">
    <property type="term" value="F:DNA binding"/>
    <property type="evidence" value="ECO:0007669"/>
    <property type="project" value="UniProtKB-KW"/>
</dbReference>
<keyword evidence="2" id="KW-0805">Transcription regulation</keyword>
<dbReference type="PROSITE" id="PS50043">
    <property type="entry name" value="HTH_LUXR_2"/>
    <property type="match status" value="1"/>
</dbReference>
<dbReference type="InterPro" id="IPR039420">
    <property type="entry name" value="WalR-like"/>
</dbReference>
<dbReference type="SUPFAM" id="SSF46894">
    <property type="entry name" value="C-terminal effector domain of the bipartite response regulators"/>
    <property type="match status" value="1"/>
</dbReference>
<evidence type="ECO:0000259" key="6">
    <source>
        <dbReference type="PROSITE" id="PS50043"/>
    </source>
</evidence>
<keyword evidence="1 5" id="KW-0597">Phosphoprotein</keyword>
<dbReference type="SMART" id="SM00448">
    <property type="entry name" value="REC"/>
    <property type="match status" value="1"/>
</dbReference>
<protein>
    <submittedName>
        <fullName evidence="9">DNA-binding response regulator</fullName>
    </submittedName>
</protein>
<sequence length="232" mass="24366">MTPPTVPPTPVRVLLADDQTLVRAAFAMLVESATDMEVVGQAGTGREAVRLARSERADVVVMDLRMPDLDGIDATRLIAADDDLAGVRVLVLTTYDTDEYIVEALRAGASGFLVKDTKPAELLDAIRTVAAGEALLSPGPTARLIARLLRTPVPPPAAAVGPECLSGREREVLTLVARGLNNTEIAESLGLSPLTAKTHVSRIMGKLGARDRAQLVIVAYESGLVTPGTAQG</sequence>
<dbReference type="Proteomes" id="UP000299211">
    <property type="component" value="Unassembled WGS sequence"/>
</dbReference>